<protein>
    <submittedName>
        <fullName evidence="1">Uncharacterized protein</fullName>
    </submittedName>
</protein>
<sequence>MLPWLDPNTAQPYVLPMDQSEPRTVFWFKVLTYEGNAKIIAMQERRQAVGLMAHQEENDPELRKAVNEAHVEAFGEFCTKIENAPGPDGSRTLSTKDEIRGFLRGLPVSWYTILTTLVHAANTMKSDLGKESASPPLPAA</sequence>
<dbReference type="Proteomes" id="UP000697710">
    <property type="component" value="Unassembled WGS sequence"/>
</dbReference>
<comment type="caution">
    <text evidence="1">The sequence shown here is derived from an EMBL/GenBank/DDBJ whole genome shotgun (WGS) entry which is preliminary data.</text>
</comment>
<organism evidence="1 2">
    <name type="scientific">Eiseniibacteriota bacterium</name>
    <dbReference type="NCBI Taxonomy" id="2212470"/>
    <lineage>
        <taxon>Bacteria</taxon>
        <taxon>Candidatus Eiseniibacteriota</taxon>
    </lineage>
</organism>
<evidence type="ECO:0000313" key="2">
    <source>
        <dbReference type="Proteomes" id="UP000697710"/>
    </source>
</evidence>
<gene>
    <name evidence="1" type="ORF">KC729_00130</name>
</gene>
<accession>A0A956RN78</accession>
<reference evidence="1" key="2">
    <citation type="journal article" date="2021" name="Microbiome">
        <title>Successional dynamics and alternative stable states in a saline activated sludge microbial community over 9 years.</title>
        <authorList>
            <person name="Wang Y."/>
            <person name="Ye J."/>
            <person name="Ju F."/>
            <person name="Liu L."/>
            <person name="Boyd J.A."/>
            <person name="Deng Y."/>
            <person name="Parks D.H."/>
            <person name="Jiang X."/>
            <person name="Yin X."/>
            <person name="Woodcroft B.J."/>
            <person name="Tyson G.W."/>
            <person name="Hugenholtz P."/>
            <person name="Polz M.F."/>
            <person name="Zhang T."/>
        </authorList>
    </citation>
    <scope>NUCLEOTIDE SEQUENCE</scope>
    <source>
        <strain evidence="1">HKST-UBA01</strain>
    </source>
</reference>
<evidence type="ECO:0000313" key="1">
    <source>
        <dbReference type="EMBL" id="MCA9726057.1"/>
    </source>
</evidence>
<name>A0A956RN78_UNCEI</name>
<proteinExistence type="predicted"/>
<dbReference type="EMBL" id="JAGQHR010000001">
    <property type="protein sequence ID" value="MCA9726057.1"/>
    <property type="molecule type" value="Genomic_DNA"/>
</dbReference>
<reference evidence="1" key="1">
    <citation type="submission" date="2020-04" db="EMBL/GenBank/DDBJ databases">
        <authorList>
            <person name="Zhang T."/>
        </authorList>
    </citation>
    <scope>NUCLEOTIDE SEQUENCE</scope>
    <source>
        <strain evidence="1">HKST-UBA01</strain>
    </source>
</reference>
<dbReference type="AlphaFoldDB" id="A0A956RN78"/>